<evidence type="ECO:0000256" key="2">
    <source>
        <dbReference type="ARBA" id="ARBA00023002"/>
    </source>
</evidence>
<dbReference type="AlphaFoldDB" id="A0AAD5XM78"/>
<sequence length="541" mass="61049">MTVLVNLLTLPVTAAREVIDQSLAFGPWKCLATATVMWVSALWVHHHHRRTRRGLPPGPLGIPYFGNLFQLSTQPEVQLTQWAKKYGGLYSLKLGARDVMILTHPKIVKDLCVTRGNIYSSRMDWYIMGDVLLENRGVGATPYNDKWRLHRKVANSSLSLRALNNFNPIVDAEGTVFVHSLLHEGALGQTPVNPLLHCARFPMNSMLSIIFGWRTSGADDPLIRRAMAMGEDFSVITGMTQNAVDFLPLLKLFPLENVKRARKLKQEFFDCWGGMLKDLEVRIDDGEEIKDCLAKGLIELYKQKEMDWTDIVMFCTGIMLAGIETTAGSIAWLLSILSHHPEIQRKAQAELDAVVGRDRMPTLADMNDLQYIRAMLKEVLRFRNPFPQGIPHFTTEDDTYEGFHIPAKSVVMINVHGLHFDEERYPNADQFQPERFLHDRTNFTESANCADPMQRDQWSFGAGRRICAGMHLAEREMYLAISRALWAFDIVGLEGEMSDLDKFEGELPRSPVAFRVKFVPRDAKVAGIIDLAHAGSSAEAA</sequence>
<dbReference type="Gene3D" id="1.10.630.10">
    <property type="entry name" value="Cytochrome P450"/>
    <property type="match status" value="1"/>
</dbReference>
<evidence type="ECO:0000256" key="3">
    <source>
        <dbReference type="ARBA" id="ARBA00023004"/>
    </source>
</evidence>
<evidence type="ECO:0008006" key="10">
    <source>
        <dbReference type="Google" id="ProtNLM"/>
    </source>
</evidence>
<dbReference type="GO" id="GO:0005506">
    <property type="term" value="F:iron ion binding"/>
    <property type="evidence" value="ECO:0007669"/>
    <property type="project" value="InterPro"/>
</dbReference>
<dbReference type="InterPro" id="IPR017972">
    <property type="entry name" value="Cyt_P450_CS"/>
</dbReference>
<proteinExistence type="inferred from homology"/>
<name>A0AAD5XM78_9FUNG</name>
<evidence type="ECO:0000256" key="5">
    <source>
        <dbReference type="PIRSR" id="PIRSR602401-1"/>
    </source>
</evidence>
<dbReference type="CDD" id="cd11065">
    <property type="entry name" value="CYP64-like"/>
    <property type="match status" value="1"/>
</dbReference>
<dbReference type="GO" id="GO:0020037">
    <property type="term" value="F:heme binding"/>
    <property type="evidence" value="ECO:0007669"/>
    <property type="project" value="InterPro"/>
</dbReference>
<evidence type="ECO:0000256" key="4">
    <source>
        <dbReference type="ARBA" id="ARBA00023033"/>
    </source>
</evidence>
<keyword evidence="3 5" id="KW-0408">Iron</keyword>
<accession>A0AAD5XM78</accession>
<comment type="similarity">
    <text evidence="6">Belongs to the cytochrome P450 family.</text>
</comment>
<dbReference type="PROSITE" id="PS00086">
    <property type="entry name" value="CYTOCHROME_P450"/>
    <property type="match status" value="1"/>
</dbReference>
<comment type="caution">
    <text evidence="8">The sequence shown here is derived from an EMBL/GenBank/DDBJ whole genome shotgun (WGS) entry which is preliminary data.</text>
</comment>
<evidence type="ECO:0000256" key="7">
    <source>
        <dbReference type="SAM" id="SignalP"/>
    </source>
</evidence>
<keyword evidence="9" id="KW-1185">Reference proteome</keyword>
<feature type="binding site" description="axial binding residue" evidence="5">
    <location>
        <position position="467"/>
    </location>
    <ligand>
        <name>heme</name>
        <dbReference type="ChEBI" id="CHEBI:30413"/>
    </ligand>
    <ligandPart>
        <name>Fe</name>
        <dbReference type="ChEBI" id="CHEBI:18248"/>
    </ligandPart>
</feature>
<dbReference type="PRINTS" id="PR00463">
    <property type="entry name" value="EP450I"/>
</dbReference>
<dbReference type="InterPro" id="IPR036396">
    <property type="entry name" value="Cyt_P450_sf"/>
</dbReference>
<dbReference type="InterPro" id="IPR050364">
    <property type="entry name" value="Cytochrome_P450_fung"/>
</dbReference>
<dbReference type="InterPro" id="IPR002401">
    <property type="entry name" value="Cyt_P450_E_grp-I"/>
</dbReference>
<dbReference type="PRINTS" id="PR00385">
    <property type="entry name" value="P450"/>
</dbReference>
<dbReference type="GO" id="GO:0016705">
    <property type="term" value="F:oxidoreductase activity, acting on paired donors, with incorporation or reduction of molecular oxygen"/>
    <property type="evidence" value="ECO:0007669"/>
    <property type="project" value="InterPro"/>
</dbReference>
<dbReference type="PANTHER" id="PTHR46300">
    <property type="entry name" value="P450, PUTATIVE (EUROFUNG)-RELATED-RELATED"/>
    <property type="match status" value="1"/>
</dbReference>
<keyword evidence="7" id="KW-0732">Signal</keyword>
<keyword evidence="2 6" id="KW-0560">Oxidoreductase</keyword>
<feature type="signal peptide" evidence="7">
    <location>
        <begin position="1"/>
        <end position="15"/>
    </location>
</feature>
<gene>
    <name evidence="8" type="ORF">HDU87_000647</name>
</gene>
<feature type="chain" id="PRO_5042132265" description="Cytochrome P450" evidence="7">
    <location>
        <begin position="16"/>
        <end position="541"/>
    </location>
</feature>
<comment type="cofactor">
    <cofactor evidence="5">
        <name>heme</name>
        <dbReference type="ChEBI" id="CHEBI:30413"/>
    </cofactor>
</comment>
<protein>
    <recommendedName>
        <fullName evidence="10">Cytochrome P450</fullName>
    </recommendedName>
</protein>
<reference evidence="8" key="1">
    <citation type="submission" date="2020-05" db="EMBL/GenBank/DDBJ databases">
        <title>Phylogenomic resolution of chytrid fungi.</title>
        <authorList>
            <person name="Stajich J.E."/>
            <person name="Amses K."/>
            <person name="Simmons R."/>
            <person name="Seto K."/>
            <person name="Myers J."/>
            <person name="Bonds A."/>
            <person name="Quandt C.A."/>
            <person name="Barry K."/>
            <person name="Liu P."/>
            <person name="Grigoriev I."/>
            <person name="Longcore J.E."/>
            <person name="James T.Y."/>
        </authorList>
    </citation>
    <scope>NUCLEOTIDE SEQUENCE</scope>
    <source>
        <strain evidence="8">JEL0379</strain>
    </source>
</reference>
<dbReference type="GO" id="GO:0004497">
    <property type="term" value="F:monooxygenase activity"/>
    <property type="evidence" value="ECO:0007669"/>
    <property type="project" value="UniProtKB-KW"/>
</dbReference>
<keyword evidence="5 6" id="KW-0349">Heme</keyword>
<evidence type="ECO:0000256" key="6">
    <source>
        <dbReference type="RuleBase" id="RU000461"/>
    </source>
</evidence>
<evidence type="ECO:0000313" key="8">
    <source>
        <dbReference type="EMBL" id="KAJ3169372.1"/>
    </source>
</evidence>
<evidence type="ECO:0000313" key="9">
    <source>
        <dbReference type="Proteomes" id="UP001212152"/>
    </source>
</evidence>
<keyword evidence="1 5" id="KW-0479">Metal-binding</keyword>
<organism evidence="8 9">
    <name type="scientific">Geranomyces variabilis</name>
    <dbReference type="NCBI Taxonomy" id="109894"/>
    <lineage>
        <taxon>Eukaryota</taxon>
        <taxon>Fungi</taxon>
        <taxon>Fungi incertae sedis</taxon>
        <taxon>Chytridiomycota</taxon>
        <taxon>Chytridiomycota incertae sedis</taxon>
        <taxon>Chytridiomycetes</taxon>
        <taxon>Spizellomycetales</taxon>
        <taxon>Powellomycetaceae</taxon>
        <taxon>Geranomyces</taxon>
    </lineage>
</organism>
<dbReference type="Pfam" id="PF00067">
    <property type="entry name" value="p450"/>
    <property type="match status" value="1"/>
</dbReference>
<keyword evidence="4 6" id="KW-0503">Monooxygenase</keyword>
<dbReference type="PANTHER" id="PTHR46300:SF2">
    <property type="entry name" value="CYTOCHROME P450 MONOOXYGENASE ALNH-RELATED"/>
    <property type="match status" value="1"/>
</dbReference>
<dbReference type="InterPro" id="IPR001128">
    <property type="entry name" value="Cyt_P450"/>
</dbReference>
<dbReference type="EMBL" id="JADGJQ010000108">
    <property type="protein sequence ID" value="KAJ3169372.1"/>
    <property type="molecule type" value="Genomic_DNA"/>
</dbReference>
<dbReference type="Proteomes" id="UP001212152">
    <property type="component" value="Unassembled WGS sequence"/>
</dbReference>
<dbReference type="SUPFAM" id="SSF48264">
    <property type="entry name" value="Cytochrome P450"/>
    <property type="match status" value="1"/>
</dbReference>
<evidence type="ECO:0000256" key="1">
    <source>
        <dbReference type="ARBA" id="ARBA00022723"/>
    </source>
</evidence>